<organism evidence="2 3">
    <name type="scientific">Kitasatospora saccharophila</name>
    <dbReference type="NCBI Taxonomy" id="407973"/>
    <lineage>
        <taxon>Bacteria</taxon>
        <taxon>Bacillati</taxon>
        <taxon>Actinomycetota</taxon>
        <taxon>Actinomycetes</taxon>
        <taxon>Kitasatosporales</taxon>
        <taxon>Streptomycetaceae</taxon>
        <taxon>Kitasatospora</taxon>
    </lineage>
</organism>
<accession>A0ABN2XFB7</accession>
<name>A0ABN2XFB7_9ACTN</name>
<proteinExistence type="predicted"/>
<dbReference type="EMBL" id="BAAANS010000039">
    <property type="protein sequence ID" value="GAA2110510.1"/>
    <property type="molecule type" value="Genomic_DNA"/>
</dbReference>
<dbReference type="RefSeq" id="WP_344555095.1">
    <property type="nucleotide sequence ID" value="NZ_BAAANS010000039.1"/>
</dbReference>
<gene>
    <name evidence="2" type="ORF">GCM10009759_51840</name>
</gene>
<protein>
    <submittedName>
        <fullName evidence="2">Relaxase/mobilization nuclease domain-containing protein</fullName>
    </submittedName>
</protein>
<reference evidence="2 3" key="1">
    <citation type="journal article" date="2019" name="Int. J. Syst. Evol. Microbiol.">
        <title>The Global Catalogue of Microorganisms (GCM) 10K type strain sequencing project: providing services to taxonomists for standard genome sequencing and annotation.</title>
        <authorList>
            <consortium name="The Broad Institute Genomics Platform"/>
            <consortium name="The Broad Institute Genome Sequencing Center for Infectious Disease"/>
            <person name="Wu L."/>
            <person name="Ma J."/>
        </authorList>
    </citation>
    <scope>NUCLEOTIDE SEQUENCE [LARGE SCALE GENOMIC DNA]</scope>
    <source>
        <strain evidence="2 3">JCM 14559</strain>
    </source>
</reference>
<sequence length="586" mass="63523">MISKPIRGSKTHGALKYLFGPGKANEHTDAHIVASWGGFAPDPGRDPGDPDAILVQLRDALDLHVVRYGKPVTQHVYHRPVRADPTDRILSDEEWGTIARRIVAASGIAPDGDRNGCRWIAVRHADDHIHILATVVRADLTQARLRGDQYRVETELTKIEREYGLKNLSDTRTREYRDAIPKRAKGAELHKAQRLGREGTDRDRLRTAVRQALAGGADEEEFTARLAAKGVLLAVRRAPSGDVTGYKFALPTGDESAPIWFSGSKLASDLTQPKIQARFALGVDEPAFPTPDPRTWPADGRHRASTTIERAYPAFEDDQDAARAEAVIRGGLEVLDTLAATSPTLSRKELHQAARALEYTRTAHTRAAGADLRAMRSAARELLYAGPATGRGEDGTAAATALTSLVLLAIMIAKWHAAQGHRHQADAARTAADHLRAAYTRHAAKPIAHLTLEGRLLPKPDHDRQADAVRRTLPADQATRLLAEENWAALAATLAQAEAAGHNPATLLTNAAGRRELATADSPAAVLTWRIRRDANLPAPAPAATPDELRTRAARARTTNRTNGTPATTAITPPTPVAPDQVRRTR</sequence>
<feature type="region of interest" description="Disordered" evidence="1">
    <location>
        <begin position="555"/>
        <end position="586"/>
    </location>
</feature>
<feature type="compositionally biased region" description="Low complexity" evidence="1">
    <location>
        <begin position="556"/>
        <end position="572"/>
    </location>
</feature>
<keyword evidence="3" id="KW-1185">Reference proteome</keyword>
<evidence type="ECO:0000313" key="2">
    <source>
        <dbReference type="EMBL" id="GAA2110510.1"/>
    </source>
</evidence>
<evidence type="ECO:0000256" key="1">
    <source>
        <dbReference type="SAM" id="MobiDB-lite"/>
    </source>
</evidence>
<evidence type="ECO:0000313" key="3">
    <source>
        <dbReference type="Proteomes" id="UP001500897"/>
    </source>
</evidence>
<dbReference type="Proteomes" id="UP001500897">
    <property type="component" value="Unassembled WGS sequence"/>
</dbReference>
<comment type="caution">
    <text evidence="2">The sequence shown here is derived from an EMBL/GenBank/DDBJ whole genome shotgun (WGS) entry which is preliminary data.</text>
</comment>